<name>A0A315YZ38_SEDFL</name>
<dbReference type="EMBL" id="QGDO01000011">
    <property type="protein sequence ID" value="PWJ34168.1"/>
    <property type="molecule type" value="Genomic_DNA"/>
</dbReference>
<proteinExistence type="predicted"/>
<dbReference type="RefSeq" id="WP_109622999.1">
    <property type="nucleotide sequence ID" value="NZ_QGDO01000011.1"/>
</dbReference>
<dbReference type="OrthoDB" id="1111178at2"/>
<evidence type="ECO:0008006" key="3">
    <source>
        <dbReference type="Google" id="ProtNLM"/>
    </source>
</evidence>
<dbReference type="AlphaFoldDB" id="A0A315YZ38"/>
<dbReference type="InterPro" id="IPR059226">
    <property type="entry name" value="Choice_anch_Q_dom"/>
</dbReference>
<keyword evidence="2" id="KW-1185">Reference proteome</keyword>
<dbReference type="SUPFAM" id="SSF51126">
    <property type="entry name" value="Pectin lyase-like"/>
    <property type="match status" value="1"/>
</dbReference>
<comment type="caution">
    <text evidence="1">The sequence shown here is derived from an EMBL/GenBank/DDBJ whole genome shotgun (WGS) entry which is preliminary data.</text>
</comment>
<reference evidence="1 2" key="1">
    <citation type="submission" date="2018-03" db="EMBL/GenBank/DDBJ databases">
        <title>Genomic Encyclopedia of Archaeal and Bacterial Type Strains, Phase II (KMG-II): from individual species to whole genera.</title>
        <authorList>
            <person name="Goeker M."/>
        </authorList>
    </citation>
    <scope>NUCLEOTIDE SEQUENCE [LARGE SCALE GENOMIC DNA]</scope>
    <source>
        <strain evidence="1 2">DSM 28229</strain>
    </source>
</reference>
<dbReference type="InterPro" id="IPR012334">
    <property type="entry name" value="Pectin_lyas_fold"/>
</dbReference>
<gene>
    <name evidence="1" type="ORF">BC781_11178</name>
</gene>
<evidence type="ECO:0000313" key="1">
    <source>
        <dbReference type="EMBL" id="PWJ34168.1"/>
    </source>
</evidence>
<dbReference type="InterPro" id="IPR011050">
    <property type="entry name" value="Pectin_lyase_fold/virulence"/>
</dbReference>
<dbReference type="NCBIfam" id="NF041518">
    <property type="entry name" value="choice_anch_Q"/>
    <property type="match status" value="1"/>
</dbReference>
<dbReference type="Proteomes" id="UP000245535">
    <property type="component" value="Unassembled WGS sequence"/>
</dbReference>
<sequence length="462" mass="51978">MSNRLLLGGMFLLNILLFFACTPSEEKISTDPSLNLTFSEDTLTFDTLYSEIKSTTKRLKVYNPSENAILINSIRFQEATNDFQISLFGENAQEFNNITLFGKDSLMLLLDATLENSDQNDMIFLENQLQFSFNAKLQELPVQAWKQDVHIIGANETETLLENSTHWTADRPYVLRGNIIGENLLVDAGATILMDNFSSIIINQNIQLLGSLEDTILIQSIRQDEYYANAPNQWNGIFLSENSQNHIIQNTIIKNGRYGIFYIGNGSETANLSIENTLIANMEAMALLGVSCNVKLINSIIYNSQIAMAFGGGGKYELVHNTFANFTPSFFQNEPSFNFSNYVKFEDLEFYGDTEITLTNNILWGDLYDELFINQEEDATFLLSGSNNIIKTTSDEISGLENTSIDNPVFTQDTYLLDFRLDAESPAINNGVQTKYTTDFYGIDRSSEPDIGAIEWVEAEAN</sequence>
<organism evidence="1 2">
    <name type="scientific">Sediminitomix flava</name>
    <dbReference type="NCBI Taxonomy" id="379075"/>
    <lineage>
        <taxon>Bacteria</taxon>
        <taxon>Pseudomonadati</taxon>
        <taxon>Bacteroidota</taxon>
        <taxon>Cytophagia</taxon>
        <taxon>Cytophagales</taxon>
        <taxon>Flammeovirgaceae</taxon>
        <taxon>Sediminitomix</taxon>
    </lineage>
</organism>
<evidence type="ECO:0000313" key="2">
    <source>
        <dbReference type="Proteomes" id="UP000245535"/>
    </source>
</evidence>
<accession>A0A315YZ38</accession>
<dbReference type="PROSITE" id="PS51257">
    <property type="entry name" value="PROKAR_LIPOPROTEIN"/>
    <property type="match status" value="1"/>
</dbReference>
<dbReference type="Gene3D" id="2.160.20.10">
    <property type="entry name" value="Single-stranded right-handed beta-helix, Pectin lyase-like"/>
    <property type="match status" value="1"/>
</dbReference>
<protein>
    <recommendedName>
        <fullName evidence="3">Parallel beta helix pectate lyase-like protein</fullName>
    </recommendedName>
</protein>